<dbReference type="RefSeq" id="XP_018989325.1">
    <property type="nucleotide sequence ID" value="XM_019142754.1"/>
</dbReference>
<comment type="caution">
    <text evidence="8">The sequence shown here is derived from an EMBL/GenBank/DDBJ whole genome shotgun (WGS) entry which is preliminary data.</text>
</comment>
<keyword evidence="3 5" id="KW-0863">Zinc-finger</keyword>
<name>A0A1E3HAR3_9TREE</name>
<dbReference type="PANTHER" id="PTHR12620">
    <property type="entry name" value="U2 SNRNP AUXILIARY FACTOR, SMALL SUBUNIT"/>
    <property type="match status" value="1"/>
</dbReference>
<evidence type="ECO:0000313" key="8">
    <source>
        <dbReference type="EMBL" id="ODN73413.1"/>
    </source>
</evidence>
<dbReference type="InterPro" id="IPR000571">
    <property type="entry name" value="Znf_CCCH"/>
</dbReference>
<evidence type="ECO:0000256" key="4">
    <source>
        <dbReference type="ARBA" id="ARBA00022833"/>
    </source>
</evidence>
<dbReference type="GO" id="GO:0003723">
    <property type="term" value="F:RNA binding"/>
    <property type="evidence" value="ECO:0007669"/>
    <property type="project" value="InterPro"/>
</dbReference>
<dbReference type="Proteomes" id="UP000094065">
    <property type="component" value="Unassembled WGS sequence"/>
</dbReference>
<evidence type="ECO:0000313" key="9">
    <source>
        <dbReference type="Proteomes" id="UP000094065"/>
    </source>
</evidence>
<evidence type="ECO:0000256" key="3">
    <source>
        <dbReference type="ARBA" id="ARBA00022771"/>
    </source>
</evidence>
<dbReference type="GO" id="GO:0089701">
    <property type="term" value="C:U2AF complex"/>
    <property type="evidence" value="ECO:0007669"/>
    <property type="project" value="InterPro"/>
</dbReference>
<feature type="zinc finger region" description="C3H1-type" evidence="5">
    <location>
        <begin position="12"/>
        <end position="40"/>
    </location>
</feature>
<sequence length="231" mass="26302">MASFSGNLFGTEQDRVNCSFYLKIGACRHGDRCSRKHIKPQFSQTICLPNVYNNPAHTPEGQNMSNAELQADFDRFYEDFFIELAKYGNVLEMIVCDNVGDHLLGNVYAKYEYEAEAARAVRELNDRWYAMRPLLCELSPVTDFRESCCRQNEMGECKREGFCNFMHLCHPTKSLVGALQASQRVSRRQNRNKPHEEGENGGDMGWTPDAAGGQGWMPPAEDLGWMPGNRR</sequence>
<dbReference type="GO" id="GO:0000398">
    <property type="term" value="P:mRNA splicing, via spliceosome"/>
    <property type="evidence" value="ECO:0007669"/>
    <property type="project" value="InterPro"/>
</dbReference>
<dbReference type="Gene3D" id="3.30.70.330">
    <property type="match status" value="1"/>
</dbReference>
<dbReference type="Pfam" id="PF00642">
    <property type="entry name" value="zf-CCCH"/>
    <property type="match status" value="2"/>
</dbReference>
<protein>
    <recommendedName>
        <fullName evidence="7">C3H1-type domain-containing protein</fullName>
    </recommendedName>
</protein>
<dbReference type="InterPro" id="IPR003954">
    <property type="entry name" value="RRM_euk-type"/>
</dbReference>
<proteinExistence type="predicted"/>
<dbReference type="InterPro" id="IPR012677">
    <property type="entry name" value="Nucleotide-bd_a/b_plait_sf"/>
</dbReference>
<dbReference type="AlphaFoldDB" id="A0A1E3HAR3"/>
<keyword evidence="2" id="KW-0677">Repeat</keyword>
<dbReference type="SUPFAM" id="SSF54928">
    <property type="entry name" value="RNA-binding domain, RBD"/>
    <property type="match status" value="1"/>
</dbReference>
<dbReference type="STRING" id="1295533.A0A1E3HAR3"/>
<feature type="region of interest" description="Disordered" evidence="6">
    <location>
        <begin position="181"/>
        <end position="231"/>
    </location>
</feature>
<dbReference type="PROSITE" id="PS50103">
    <property type="entry name" value="ZF_C3H1"/>
    <property type="match status" value="1"/>
</dbReference>
<evidence type="ECO:0000256" key="2">
    <source>
        <dbReference type="ARBA" id="ARBA00022737"/>
    </source>
</evidence>
<reference evidence="8 9" key="1">
    <citation type="submission" date="2016-06" db="EMBL/GenBank/DDBJ databases">
        <title>Evolution of pathogenesis and genome organization in the Tremellales.</title>
        <authorList>
            <person name="Cuomo C."/>
            <person name="Litvintseva A."/>
            <person name="Heitman J."/>
            <person name="Chen Y."/>
            <person name="Sun S."/>
            <person name="Springer D."/>
            <person name="Dromer F."/>
            <person name="Young S."/>
            <person name="Zeng Q."/>
            <person name="Chapman S."/>
            <person name="Gujja S."/>
            <person name="Saif S."/>
            <person name="Birren B."/>
        </authorList>
    </citation>
    <scope>NUCLEOTIDE SEQUENCE [LARGE SCALE GENOMIC DNA]</scope>
    <source>
        <strain evidence="8 9">CBS 6039</strain>
    </source>
</reference>
<keyword evidence="4 5" id="KW-0862">Zinc</keyword>
<organism evidence="8 9">
    <name type="scientific">Cryptococcus amylolentus CBS 6039</name>
    <dbReference type="NCBI Taxonomy" id="1295533"/>
    <lineage>
        <taxon>Eukaryota</taxon>
        <taxon>Fungi</taxon>
        <taxon>Dikarya</taxon>
        <taxon>Basidiomycota</taxon>
        <taxon>Agaricomycotina</taxon>
        <taxon>Tremellomycetes</taxon>
        <taxon>Tremellales</taxon>
        <taxon>Cryptococcaceae</taxon>
        <taxon>Cryptococcus</taxon>
    </lineage>
</organism>
<evidence type="ECO:0000259" key="7">
    <source>
        <dbReference type="PROSITE" id="PS50103"/>
    </source>
</evidence>
<feature type="domain" description="C3H1-type" evidence="7">
    <location>
        <begin position="12"/>
        <end position="40"/>
    </location>
</feature>
<dbReference type="InterPro" id="IPR009145">
    <property type="entry name" value="U2AF_small"/>
</dbReference>
<accession>A0A1E3HAR3</accession>
<evidence type="ECO:0000256" key="6">
    <source>
        <dbReference type="SAM" id="MobiDB-lite"/>
    </source>
</evidence>
<keyword evidence="1 5" id="KW-0479">Metal-binding</keyword>
<dbReference type="EMBL" id="AWGJ01000013">
    <property type="protein sequence ID" value="ODN73413.1"/>
    <property type="molecule type" value="Genomic_DNA"/>
</dbReference>
<dbReference type="GO" id="GO:0008270">
    <property type="term" value="F:zinc ion binding"/>
    <property type="evidence" value="ECO:0007669"/>
    <property type="project" value="UniProtKB-KW"/>
</dbReference>
<dbReference type="SMART" id="SM00356">
    <property type="entry name" value="ZnF_C3H1"/>
    <property type="match status" value="2"/>
</dbReference>
<dbReference type="FunFam" id="3.30.70.330:FF:000066">
    <property type="entry name" value="Splicing factor u2af 23 kDa subunit"/>
    <property type="match status" value="1"/>
</dbReference>
<dbReference type="GeneID" id="30159247"/>
<keyword evidence="9" id="KW-1185">Reference proteome</keyword>
<dbReference type="SMART" id="SM00361">
    <property type="entry name" value="RRM_1"/>
    <property type="match status" value="1"/>
</dbReference>
<evidence type="ECO:0000256" key="5">
    <source>
        <dbReference type="PROSITE-ProRule" id="PRU00723"/>
    </source>
</evidence>
<evidence type="ECO:0000256" key="1">
    <source>
        <dbReference type="ARBA" id="ARBA00022723"/>
    </source>
</evidence>
<dbReference type="InterPro" id="IPR035979">
    <property type="entry name" value="RBD_domain_sf"/>
</dbReference>
<dbReference type="OrthoDB" id="423462at2759"/>
<gene>
    <name evidence="8" type="ORF">L202_07938</name>
</gene>
<dbReference type="PRINTS" id="PR01848">
    <property type="entry name" value="U2AUXFACTOR"/>
</dbReference>